<gene>
    <name evidence="2" type="ORF">J2787_001048</name>
</gene>
<feature type="chain" id="PRO_5042027046" evidence="1">
    <location>
        <begin position="27"/>
        <end position="147"/>
    </location>
</feature>
<dbReference type="GO" id="GO:0016853">
    <property type="term" value="F:isomerase activity"/>
    <property type="evidence" value="ECO:0007669"/>
    <property type="project" value="UniProtKB-KW"/>
</dbReference>
<name>A0AAE4C1N8_9FLAO</name>
<sequence>MMITKKCVLPAIILGSLFLGGNNVKAQSKQEVSSAVTRKVFEHHMMAFSKGDVDETLKDYAEDAVIIVEGVNEKGYVKGLKEIKKQFETVYKDYFPPATTNLKVKTVTIVGEVAYLTWETSKTDFTTDTYIIRNGKIVAQTFAAKFK</sequence>
<proteinExistence type="predicted"/>
<dbReference type="EMBL" id="JAVDQY010000001">
    <property type="protein sequence ID" value="MDR6525678.1"/>
    <property type="molecule type" value="Genomic_DNA"/>
</dbReference>
<dbReference type="AlphaFoldDB" id="A0AAE4C1N8"/>
<dbReference type="Gene3D" id="3.10.450.50">
    <property type="match status" value="1"/>
</dbReference>
<dbReference type="SUPFAM" id="SSF54427">
    <property type="entry name" value="NTF2-like"/>
    <property type="match status" value="1"/>
</dbReference>
<feature type="signal peptide" evidence="1">
    <location>
        <begin position="1"/>
        <end position="26"/>
    </location>
</feature>
<protein>
    <submittedName>
        <fullName evidence="2">Ketosteroid isomerase-like protein</fullName>
    </submittedName>
</protein>
<evidence type="ECO:0000313" key="3">
    <source>
        <dbReference type="Proteomes" id="UP001184861"/>
    </source>
</evidence>
<dbReference type="Proteomes" id="UP001184861">
    <property type="component" value="Unassembled WGS sequence"/>
</dbReference>
<comment type="caution">
    <text evidence="2">The sequence shown here is derived from an EMBL/GenBank/DDBJ whole genome shotgun (WGS) entry which is preliminary data.</text>
</comment>
<organism evidence="2 3">
    <name type="scientific">Chryseobacterium rhizosphaerae</name>
    <dbReference type="NCBI Taxonomy" id="395937"/>
    <lineage>
        <taxon>Bacteria</taxon>
        <taxon>Pseudomonadati</taxon>
        <taxon>Bacteroidota</taxon>
        <taxon>Flavobacteriia</taxon>
        <taxon>Flavobacteriales</taxon>
        <taxon>Weeksellaceae</taxon>
        <taxon>Chryseobacterium group</taxon>
        <taxon>Chryseobacterium</taxon>
    </lineage>
</organism>
<dbReference type="RefSeq" id="WP_202270819.1">
    <property type="nucleotide sequence ID" value="NZ_JAVDQY010000001.1"/>
</dbReference>
<reference evidence="2" key="1">
    <citation type="submission" date="2023-07" db="EMBL/GenBank/DDBJ databases">
        <title>Sorghum-associated microbial communities from plants grown in Nebraska, USA.</title>
        <authorList>
            <person name="Schachtman D."/>
        </authorList>
    </citation>
    <scope>NUCLEOTIDE SEQUENCE</scope>
    <source>
        <strain evidence="2">DS2360</strain>
    </source>
</reference>
<dbReference type="InterPro" id="IPR032710">
    <property type="entry name" value="NTF2-like_dom_sf"/>
</dbReference>
<evidence type="ECO:0000256" key="1">
    <source>
        <dbReference type="SAM" id="SignalP"/>
    </source>
</evidence>
<keyword evidence="1" id="KW-0732">Signal</keyword>
<accession>A0AAE4C1N8</accession>
<evidence type="ECO:0000313" key="2">
    <source>
        <dbReference type="EMBL" id="MDR6525678.1"/>
    </source>
</evidence>
<keyword evidence="2" id="KW-0413">Isomerase</keyword>